<evidence type="ECO:0000256" key="5">
    <source>
        <dbReference type="ARBA" id="ARBA00022679"/>
    </source>
</evidence>
<comment type="function">
    <text evidence="14">Glycogenin participates in the glycogen biosynthetic process along with glycogen synthase and glycogen branching enzyme. It catalyzes the formation of a short alpha (1,4)-glucosyl chain covalently attached via a glucose 1-O-tyrosyl linkage to internal tyrosine residues and these chains act as primers for the elongation reaction catalyzed by glycogen synthase.</text>
</comment>
<evidence type="ECO:0000256" key="7">
    <source>
        <dbReference type="ARBA" id="ARBA00023056"/>
    </source>
</evidence>
<dbReference type="Proteomes" id="UP000314986">
    <property type="component" value="Unassembled WGS sequence"/>
</dbReference>
<reference evidence="18" key="1">
    <citation type="journal article" date="2006" name="Science">
        <title>Ancient noncoding elements conserved in the human genome.</title>
        <authorList>
            <person name="Venkatesh B."/>
            <person name="Kirkness E.F."/>
            <person name="Loh Y.H."/>
            <person name="Halpern A.L."/>
            <person name="Lee A.P."/>
            <person name="Johnson J."/>
            <person name="Dandona N."/>
            <person name="Viswanathan L.D."/>
            <person name="Tay A."/>
            <person name="Venter J.C."/>
            <person name="Strausberg R.L."/>
            <person name="Brenner S."/>
        </authorList>
    </citation>
    <scope>NUCLEOTIDE SEQUENCE [LARGE SCALE GENOMIC DNA]</scope>
</reference>
<evidence type="ECO:0000256" key="8">
    <source>
        <dbReference type="ARBA" id="ARBA00023180"/>
    </source>
</evidence>
<evidence type="ECO:0000256" key="9">
    <source>
        <dbReference type="ARBA" id="ARBA00023211"/>
    </source>
</evidence>
<feature type="region of interest" description="Disordered" evidence="16">
    <location>
        <begin position="399"/>
        <end position="423"/>
    </location>
</feature>
<comment type="similarity">
    <text evidence="10">Belongs to the glycosyltransferase 8 family. Glycogenin subfamily.</text>
</comment>
<dbReference type="GO" id="GO:0005737">
    <property type="term" value="C:cytoplasm"/>
    <property type="evidence" value="ECO:0007669"/>
    <property type="project" value="UniProtKB-SubCell"/>
</dbReference>
<dbReference type="InParanoid" id="A0A4W3HHN9"/>
<accession>A0A4W3HHN9</accession>
<comment type="catalytic activity">
    <reaction evidence="13">
        <text>L-tyrosyl-[glycogenin] + UDP-alpha-D-glucose = alpha-D-glucosyl-L-tyrosyl-[glycogenin] + UDP + H(+)</text>
        <dbReference type="Rhea" id="RHEA:23360"/>
        <dbReference type="Rhea" id="RHEA-COMP:14604"/>
        <dbReference type="Rhea" id="RHEA-COMP:14605"/>
        <dbReference type="ChEBI" id="CHEBI:15378"/>
        <dbReference type="ChEBI" id="CHEBI:46858"/>
        <dbReference type="ChEBI" id="CHEBI:58223"/>
        <dbReference type="ChEBI" id="CHEBI:58885"/>
        <dbReference type="ChEBI" id="CHEBI:140573"/>
        <dbReference type="EC" id="2.4.1.186"/>
    </reaction>
    <physiologicalReaction direction="left-to-right" evidence="13">
        <dbReference type="Rhea" id="RHEA:23361"/>
    </physiologicalReaction>
</comment>
<dbReference type="FunFam" id="3.90.550.10:FF:000092">
    <property type="entry name" value="Glycogenin 2"/>
    <property type="match status" value="1"/>
</dbReference>
<dbReference type="SUPFAM" id="SSF53448">
    <property type="entry name" value="Nucleotide-diphospho-sugar transferases"/>
    <property type="match status" value="1"/>
</dbReference>
<evidence type="ECO:0000256" key="3">
    <source>
        <dbReference type="ARBA" id="ARBA00004964"/>
    </source>
</evidence>
<reference evidence="18" key="3">
    <citation type="journal article" date="2014" name="Nature">
        <title>Elephant shark genome provides unique insights into gnathostome evolution.</title>
        <authorList>
            <consortium name="International Elephant Shark Genome Sequencing Consortium"/>
            <person name="Venkatesh B."/>
            <person name="Lee A.P."/>
            <person name="Ravi V."/>
            <person name="Maurya A.K."/>
            <person name="Lian M.M."/>
            <person name="Swann J.B."/>
            <person name="Ohta Y."/>
            <person name="Flajnik M.F."/>
            <person name="Sutoh Y."/>
            <person name="Kasahara M."/>
            <person name="Hoon S."/>
            <person name="Gangu V."/>
            <person name="Roy S.W."/>
            <person name="Irimia M."/>
            <person name="Korzh V."/>
            <person name="Kondrychyn I."/>
            <person name="Lim Z.W."/>
            <person name="Tay B.H."/>
            <person name="Tohari S."/>
            <person name="Kong K.W."/>
            <person name="Ho S."/>
            <person name="Lorente-Galdos B."/>
            <person name="Quilez J."/>
            <person name="Marques-Bonet T."/>
            <person name="Raney B.J."/>
            <person name="Ingham P.W."/>
            <person name="Tay A."/>
            <person name="Hillier L.W."/>
            <person name="Minx P."/>
            <person name="Boehm T."/>
            <person name="Wilson R.K."/>
            <person name="Brenner S."/>
            <person name="Warren W.C."/>
        </authorList>
    </citation>
    <scope>NUCLEOTIDE SEQUENCE [LARGE SCALE GENOMIC DNA]</scope>
</reference>
<reference evidence="17" key="4">
    <citation type="submission" date="2025-08" db="UniProtKB">
        <authorList>
            <consortium name="Ensembl"/>
        </authorList>
    </citation>
    <scope>IDENTIFICATION</scope>
</reference>
<dbReference type="EC" id="2.4.1.186" evidence="11"/>
<keyword evidence="8" id="KW-0325">Glycoprotein</keyword>
<comment type="cofactor">
    <cofactor evidence="1">
        <name>Mn(2+)</name>
        <dbReference type="ChEBI" id="CHEBI:29035"/>
    </cofactor>
</comment>
<name>A0A4W3HHN9_CALMI</name>
<evidence type="ECO:0000256" key="1">
    <source>
        <dbReference type="ARBA" id="ARBA00001936"/>
    </source>
</evidence>
<comment type="pathway">
    <text evidence="3">Glycan biosynthesis; glycogen biosynthesis.</text>
</comment>
<feature type="compositionally biased region" description="Basic and acidic residues" evidence="16">
    <location>
        <begin position="414"/>
        <end position="423"/>
    </location>
</feature>
<evidence type="ECO:0000256" key="10">
    <source>
        <dbReference type="ARBA" id="ARBA00038162"/>
    </source>
</evidence>
<keyword evidence="6" id="KW-0479">Metal-binding</keyword>
<keyword evidence="7" id="KW-0320">Glycogen biosynthesis</keyword>
<comment type="catalytic activity">
    <reaction evidence="12">
        <text>[1,4-alpha-D-glucosyl](n)-L-tyrosyl-[glycogenin] + UDP-alpha-D-glucose = [1,4-alpha-D-glucosyl](n+1)-L-tyrosyl-[glycogenin] + UDP + H(+)</text>
        <dbReference type="Rhea" id="RHEA:56560"/>
        <dbReference type="Rhea" id="RHEA-COMP:14606"/>
        <dbReference type="Rhea" id="RHEA-COMP:14607"/>
        <dbReference type="ChEBI" id="CHEBI:15378"/>
        <dbReference type="ChEBI" id="CHEBI:58223"/>
        <dbReference type="ChEBI" id="CHEBI:58885"/>
        <dbReference type="ChEBI" id="CHEBI:140574"/>
        <dbReference type="EC" id="2.4.1.186"/>
    </reaction>
    <physiologicalReaction direction="left-to-right" evidence="12">
        <dbReference type="Rhea" id="RHEA:56561"/>
    </physiologicalReaction>
</comment>
<evidence type="ECO:0000256" key="6">
    <source>
        <dbReference type="ARBA" id="ARBA00022723"/>
    </source>
</evidence>
<evidence type="ECO:0000256" key="4">
    <source>
        <dbReference type="ARBA" id="ARBA00022490"/>
    </source>
</evidence>
<keyword evidence="5" id="KW-0808">Transferase</keyword>
<evidence type="ECO:0000256" key="16">
    <source>
        <dbReference type="SAM" id="MobiDB-lite"/>
    </source>
</evidence>
<dbReference type="PANTHER" id="PTHR11183">
    <property type="entry name" value="GLYCOGENIN SUBFAMILY MEMBER"/>
    <property type="match status" value="1"/>
</dbReference>
<comment type="function">
    <text evidence="15">Self-glucosylating initiator of glycogen synthesis. It catalyzes the formation of a short alpha (1,4)-glucosyl chain covalently attached via a glucose 1-O-tyrosyl linkage to internal tyrosine residues and these chains act as primers for the elongation reaction catalyzed by glycogen synthase.</text>
</comment>
<dbReference type="InterPro" id="IPR050587">
    <property type="entry name" value="GNT1/Glycosyltrans_8"/>
</dbReference>
<sequence>VLVITDQAFVTLATSDGYGQGALVLGSSLRGSQTTRILVILISPMVSQRVRTALACVFDEIIVVDVMDSRDSAHLALLGRPELGVTFTKLHSWCLIKYTKCVFMDADTLVLNNIDNLFEREELSAAPDPGWPDCFNSGVFVFRPSMDTYHRLLDFAVDYGSFDGGDQGLLNSFFSDWATKDIHKHLPFLYNLSSVAVYNYLAAFKRFGSQAKVIHFLGPVKPWHYTFIPDTHLVLTDTGKPKEPHIVDLLQLWWDVYFSSVMPLFTNPEEGCILPTTWPRSQDSLSTNWVSAAEWSMTVNSWELVKSSFTISRLAMELSQAWFRSSLITMKVRSSKHTKEAKWQNVGQHPEKYTPRGSLASIEECPKLETQIFGENYVPQPDPAFIASRGELGELRCPVTEQETERPAATSKATRGEGMDRRKWEEGHIDYLGKDAFSNIQKKLDQFLQ</sequence>
<dbReference type="InterPro" id="IPR002495">
    <property type="entry name" value="Glyco_trans_8"/>
</dbReference>
<protein>
    <recommendedName>
        <fullName evidence="11">glycogenin glucosyltransferase</fullName>
        <ecNumber evidence="11">2.4.1.186</ecNumber>
    </recommendedName>
</protein>
<evidence type="ECO:0000256" key="11">
    <source>
        <dbReference type="ARBA" id="ARBA00038934"/>
    </source>
</evidence>
<evidence type="ECO:0000313" key="18">
    <source>
        <dbReference type="Proteomes" id="UP000314986"/>
    </source>
</evidence>
<dbReference type="GO" id="GO:0005978">
    <property type="term" value="P:glycogen biosynthetic process"/>
    <property type="evidence" value="ECO:0007669"/>
    <property type="project" value="UniProtKB-KW"/>
</dbReference>
<evidence type="ECO:0000256" key="14">
    <source>
        <dbReference type="ARBA" id="ARBA00049637"/>
    </source>
</evidence>
<evidence type="ECO:0000313" key="17">
    <source>
        <dbReference type="Ensembl" id="ENSCMIP00000009109.1"/>
    </source>
</evidence>
<evidence type="ECO:0000256" key="2">
    <source>
        <dbReference type="ARBA" id="ARBA00004496"/>
    </source>
</evidence>
<dbReference type="Ensembl" id="ENSCMIT00000009362.1">
    <property type="protein sequence ID" value="ENSCMIP00000009109.1"/>
    <property type="gene ID" value="ENSCMIG00000004862.1"/>
</dbReference>
<reference evidence="18" key="2">
    <citation type="journal article" date="2007" name="PLoS Biol.">
        <title>Survey sequencing and comparative analysis of the elephant shark (Callorhinchus milii) genome.</title>
        <authorList>
            <person name="Venkatesh B."/>
            <person name="Kirkness E.F."/>
            <person name="Loh Y.H."/>
            <person name="Halpern A.L."/>
            <person name="Lee A.P."/>
            <person name="Johnson J."/>
            <person name="Dandona N."/>
            <person name="Viswanathan L.D."/>
            <person name="Tay A."/>
            <person name="Venter J.C."/>
            <person name="Strausberg R.L."/>
            <person name="Brenner S."/>
        </authorList>
    </citation>
    <scope>NUCLEOTIDE SEQUENCE [LARGE SCALE GENOMIC DNA]</scope>
</reference>
<dbReference type="CDD" id="cd02537">
    <property type="entry name" value="GT8_Glycogenin"/>
    <property type="match status" value="1"/>
</dbReference>
<dbReference type="Gene3D" id="3.90.550.10">
    <property type="entry name" value="Spore Coat Polysaccharide Biosynthesis Protein SpsA, Chain A"/>
    <property type="match status" value="1"/>
</dbReference>
<evidence type="ECO:0000256" key="12">
    <source>
        <dbReference type="ARBA" id="ARBA00047374"/>
    </source>
</evidence>
<evidence type="ECO:0000256" key="15">
    <source>
        <dbReference type="ARBA" id="ARBA00057883"/>
    </source>
</evidence>
<dbReference type="Pfam" id="PF01501">
    <property type="entry name" value="Glyco_transf_8"/>
    <property type="match status" value="1"/>
</dbReference>
<organism evidence="17 18">
    <name type="scientific">Callorhinchus milii</name>
    <name type="common">Ghost shark</name>
    <dbReference type="NCBI Taxonomy" id="7868"/>
    <lineage>
        <taxon>Eukaryota</taxon>
        <taxon>Metazoa</taxon>
        <taxon>Chordata</taxon>
        <taxon>Craniata</taxon>
        <taxon>Vertebrata</taxon>
        <taxon>Chondrichthyes</taxon>
        <taxon>Holocephali</taxon>
        <taxon>Chimaeriformes</taxon>
        <taxon>Callorhinchidae</taxon>
        <taxon>Callorhinchus</taxon>
    </lineage>
</organism>
<comment type="subcellular location">
    <subcellularLocation>
        <location evidence="2">Cytoplasm</location>
    </subcellularLocation>
</comment>
<dbReference type="GeneTree" id="ENSGT00940000161628"/>
<keyword evidence="18" id="KW-1185">Reference proteome</keyword>
<dbReference type="GO" id="GO:0046872">
    <property type="term" value="F:metal ion binding"/>
    <property type="evidence" value="ECO:0007669"/>
    <property type="project" value="UniProtKB-KW"/>
</dbReference>
<dbReference type="STRING" id="7868.ENSCMIP00000009109"/>
<evidence type="ECO:0000256" key="13">
    <source>
        <dbReference type="ARBA" id="ARBA00047924"/>
    </source>
</evidence>
<dbReference type="InterPro" id="IPR029044">
    <property type="entry name" value="Nucleotide-diphossugar_trans"/>
</dbReference>
<reference evidence="17" key="5">
    <citation type="submission" date="2025-09" db="UniProtKB">
        <authorList>
            <consortium name="Ensembl"/>
        </authorList>
    </citation>
    <scope>IDENTIFICATION</scope>
</reference>
<dbReference type="GO" id="GO:0008466">
    <property type="term" value="F:glycogenin glucosyltransferase activity"/>
    <property type="evidence" value="ECO:0007669"/>
    <property type="project" value="UniProtKB-EC"/>
</dbReference>
<keyword evidence="4" id="KW-0963">Cytoplasm</keyword>
<keyword evidence="9" id="KW-0464">Manganese</keyword>
<proteinExistence type="inferred from homology"/>
<dbReference type="AlphaFoldDB" id="A0A4W3HHN9"/>